<dbReference type="GO" id="GO:0005524">
    <property type="term" value="F:ATP binding"/>
    <property type="evidence" value="ECO:0007669"/>
    <property type="project" value="InterPro"/>
</dbReference>
<dbReference type="InterPro" id="IPR027417">
    <property type="entry name" value="P-loop_NTPase"/>
</dbReference>
<dbReference type="InterPro" id="IPR000157">
    <property type="entry name" value="TIR_dom"/>
</dbReference>
<dbReference type="InterPro" id="IPR003593">
    <property type="entry name" value="AAA+_ATPase"/>
</dbReference>
<dbReference type="SUPFAM" id="SSF52540">
    <property type="entry name" value="P-loop containing nucleoside triphosphate hydrolases"/>
    <property type="match status" value="1"/>
</dbReference>
<reference evidence="8" key="1">
    <citation type="journal article" date="2011" name="Nat. Genet.">
        <title>The genome of the mesopolyploid crop species Brassica rapa.</title>
        <authorList>
            <consortium name="Brassica rapa Genome Sequencing Project Consortium"/>
            <person name="Wang X."/>
            <person name="Wang H."/>
            <person name="Wang J."/>
            <person name="Sun R."/>
            <person name="Wu J."/>
            <person name="Liu S."/>
            <person name="Bai Y."/>
            <person name="Mun J.H."/>
            <person name="Bancroft I."/>
            <person name="Cheng F."/>
            <person name="Huang S."/>
            <person name="Li X."/>
            <person name="Hua W."/>
            <person name="Wang J."/>
            <person name="Wang X."/>
            <person name="Freeling M."/>
            <person name="Pires J.C."/>
            <person name="Paterson A.H."/>
            <person name="Chalhoub B."/>
            <person name="Wang B."/>
            <person name="Hayward A."/>
            <person name="Sharpe A.G."/>
            <person name="Park B.S."/>
            <person name="Weisshaar B."/>
            <person name="Liu B."/>
            <person name="Li B."/>
            <person name="Liu B."/>
            <person name="Tong C."/>
            <person name="Song C."/>
            <person name="Duran C."/>
            <person name="Peng C."/>
            <person name="Geng C."/>
            <person name="Koh C."/>
            <person name="Lin C."/>
            <person name="Edwards D."/>
            <person name="Mu D."/>
            <person name="Shen D."/>
            <person name="Soumpourou E."/>
            <person name="Li F."/>
            <person name="Fraser F."/>
            <person name="Conant G."/>
            <person name="Lassalle G."/>
            <person name="King G.J."/>
            <person name="Bonnema G."/>
            <person name="Tang H."/>
            <person name="Wang H."/>
            <person name="Belcram H."/>
            <person name="Zhou H."/>
            <person name="Hirakawa H."/>
            <person name="Abe H."/>
            <person name="Guo H."/>
            <person name="Wang H."/>
            <person name="Jin H."/>
            <person name="Parkin I.A."/>
            <person name="Batley J."/>
            <person name="Kim J.S."/>
            <person name="Just J."/>
            <person name="Li J."/>
            <person name="Xu J."/>
            <person name="Deng J."/>
            <person name="Kim J.A."/>
            <person name="Li J."/>
            <person name="Yu J."/>
            <person name="Meng J."/>
            <person name="Wang J."/>
            <person name="Min J."/>
            <person name="Poulain J."/>
            <person name="Wang J."/>
            <person name="Hatakeyama K."/>
            <person name="Wu K."/>
            <person name="Wang L."/>
            <person name="Fang L."/>
            <person name="Trick M."/>
            <person name="Links M.G."/>
            <person name="Zhao M."/>
            <person name="Jin M."/>
            <person name="Ramchiary N."/>
            <person name="Drou N."/>
            <person name="Berkman P.J."/>
            <person name="Cai Q."/>
            <person name="Huang Q."/>
            <person name="Li R."/>
            <person name="Tabata S."/>
            <person name="Cheng S."/>
            <person name="Zhang S."/>
            <person name="Zhang S."/>
            <person name="Huang S."/>
            <person name="Sato S."/>
            <person name="Sun S."/>
            <person name="Kwon S.J."/>
            <person name="Choi S.R."/>
            <person name="Lee T.H."/>
            <person name="Fan W."/>
            <person name="Zhao X."/>
            <person name="Tan X."/>
            <person name="Xu X."/>
            <person name="Wang Y."/>
            <person name="Qiu Y."/>
            <person name="Yin Y."/>
            <person name="Li Y."/>
            <person name="Du Y."/>
            <person name="Liao Y."/>
            <person name="Lim Y."/>
            <person name="Narusaka Y."/>
            <person name="Wang Y."/>
            <person name="Wang Z."/>
            <person name="Li Z."/>
            <person name="Wang Z."/>
            <person name="Xiong Z."/>
            <person name="Zhang Z."/>
        </authorList>
    </citation>
    <scope>NUCLEOTIDE SEQUENCE [LARGE SCALE GENOMIC DNA]</scope>
    <source>
        <strain evidence="8">cv. Chiifu-401-42</strain>
    </source>
</reference>
<dbReference type="Gene3D" id="1.10.8.430">
    <property type="entry name" value="Helical domain of apoptotic protease-activating factors"/>
    <property type="match status" value="1"/>
</dbReference>
<dbReference type="InterPro" id="IPR011713">
    <property type="entry name" value="Leu-rich_rpt_3"/>
</dbReference>
<dbReference type="SUPFAM" id="SSF46785">
    <property type="entry name" value="Winged helix' DNA-binding domain"/>
    <property type="match status" value="1"/>
</dbReference>
<dbReference type="STRING" id="51351.M4F4L9"/>
<dbReference type="SMART" id="SM00382">
    <property type="entry name" value="AAA"/>
    <property type="match status" value="1"/>
</dbReference>
<dbReference type="HAMAP" id="MF_00409">
    <property type="entry name" value="LpxK"/>
    <property type="match status" value="1"/>
</dbReference>
<keyword evidence="3" id="KW-0378">Hydrolase</keyword>
<dbReference type="InterPro" id="IPR035897">
    <property type="entry name" value="Toll_tir_struct_dom_sf"/>
</dbReference>
<dbReference type="UniPathway" id="UPA00359">
    <property type="reaction ID" value="UER00482"/>
</dbReference>
<feature type="domain" description="TIR" evidence="6">
    <location>
        <begin position="274"/>
        <end position="462"/>
    </location>
</feature>
<dbReference type="InterPro" id="IPR042197">
    <property type="entry name" value="Apaf_helical"/>
</dbReference>
<dbReference type="Pfam" id="PF07725">
    <property type="entry name" value="LRR_3"/>
    <property type="match status" value="1"/>
</dbReference>
<dbReference type="GO" id="GO:0007165">
    <property type="term" value="P:signal transduction"/>
    <property type="evidence" value="ECO:0007669"/>
    <property type="project" value="InterPro"/>
</dbReference>
<dbReference type="Pfam" id="PF02606">
    <property type="entry name" value="LpxK"/>
    <property type="match status" value="1"/>
</dbReference>
<dbReference type="InterPro" id="IPR002182">
    <property type="entry name" value="NB-ARC"/>
</dbReference>
<organism evidence="7 8">
    <name type="scientific">Brassica campestris</name>
    <name type="common">Field mustard</name>
    <dbReference type="NCBI Taxonomy" id="3711"/>
    <lineage>
        <taxon>Eukaryota</taxon>
        <taxon>Viridiplantae</taxon>
        <taxon>Streptophyta</taxon>
        <taxon>Embryophyta</taxon>
        <taxon>Tracheophyta</taxon>
        <taxon>Spermatophyta</taxon>
        <taxon>Magnoliopsida</taxon>
        <taxon>eudicotyledons</taxon>
        <taxon>Gunneridae</taxon>
        <taxon>Pentapetalae</taxon>
        <taxon>rosids</taxon>
        <taxon>malvids</taxon>
        <taxon>Brassicales</taxon>
        <taxon>Brassicaceae</taxon>
        <taxon>Brassiceae</taxon>
        <taxon>Brassica</taxon>
    </lineage>
</organism>
<dbReference type="InterPro" id="IPR032675">
    <property type="entry name" value="LRR_dom_sf"/>
</dbReference>
<dbReference type="PANTHER" id="PTHR11017">
    <property type="entry name" value="LEUCINE-RICH REPEAT-CONTAINING PROTEIN"/>
    <property type="match status" value="1"/>
</dbReference>
<dbReference type="Pfam" id="PF23282">
    <property type="entry name" value="WHD_ROQ1"/>
    <property type="match status" value="1"/>
</dbReference>
<reference evidence="7" key="3">
    <citation type="submission" date="2023-03" db="UniProtKB">
        <authorList>
            <consortium name="EnsemblPlants"/>
        </authorList>
    </citation>
    <scope>IDENTIFICATION</scope>
    <source>
        <strain evidence="7">cv. Chiifu-401-42</strain>
    </source>
</reference>
<dbReference type="EnsemblPlants" id="Bra036019.1">
    <property type="protein sequence ID" value="Bra036019.1-P"/>
    <property type="gene ID" value="Bra036019"/>
</dbReference>
<dbReference type="Gene3D" id="3.40.50.10140">
    <property type="entry name" value="Toll/interleukin-1 receptor homology (TIR) domain"/>
    <property type="match status" value="1"/>
</dbReference>
<dbReference type="InterPro" id="IPR036390">
    <property type="entry name" value="WH_DNA-bd_sf"/>
</dbReference>
<keyword evidence="2" id="KW-0677">Repeat</keyword>
<evidence type="ECO:0000256" key="3">
    <source>
        <dbReference type="ARBA" id="ARBA00022801"/>
    </source>
</evidence>
<dbReference type="Gene3D" id="3.40.50.300">
    <property type="entry name" value="P-loop containing nucleotide triphosphate hydrolases"/>
    <property type="match status" value="1"/>
</dbReference>
<dbReference type="NCBIfam" id="TIGR00682">
    <property type="entry name" value="lpxK"/>
    <property type="match status" value="1"/>
</dbReference>
<sequence length="1336" mass="149980">MEKLRKVVKEIAYTRDHTNSPALHRSLVPFLTFASSLYGVALHIRRSLYRSSFFHQHRLPVPVISVGNLSWGGNGKTPMVEYITQLLLSSGISPLILTRGYAGGDEAKMLERHLQGGPTKIGVGPNRAATAASCFEKYGCANPSSIRTFFDRTLLHETAKVETFSQEIGAVVLDDGMQHWSLCRDLEIVMLNGLNPWGNGNLVPLGPLREPLPALDRADIAVVHHVDLIPEQSLRDIEKTIHGFKNSIPIFYSKMVPKYLFDVKNDRSHVALEALHDATVLCVSAIGSADAFVENIEMVGARFVDRLDFSDHYLFEAQDVETMRRRAKGLENRSDSKPIIVVTEKDYNRDPEILKSLDSYTVLVLCSNWCLDELVEILKCKEASEQNVMTIFYDIDPSSVRKQKGDFGSAFKKTCVGKTEEVKQRWARALTHVANIKGEHSLNWASEAEMIQKIATDVSRKLNVTPSRDFDGMVGMDAHLRKMSILTRLECDEVIMTGIWGPAGIGKTTIARALFNRLSVSFQFKCFMGNLKGSYRSIMGVDDYDSKLALQSKLLSDILNQKSMRAQHLGAIKEWLQNKRVLIVLDDVDDQEQLEVLAKSSSWFGPGSRIIVTTKDKKILKAHRINDIYHVDFPSEEEALEILYLSAFKKSPPPDGLEELSKRVVKFCGNLPLGLRVVGSSLYGESVDEWRLQIHGLETSLNRKVEDVLRVGYDKLLEKHQSLFLHIACIFNDCYVDNVARMLADSNLDVENGLKTLASKSLVHISTDGWITMHCLLQKLGRQIVLKQSSEPGKRQFLVEVQDIRDVLENETGTGSVIGISFDMYKLSELSISGRAFEGMRNLKYLRFNEANVSLLDDMEYLPRLRLLDWDSYPGRRLPPRFRPEYLIELRMQNSELEELWEGIQHLPNLKNIDLSDSYKLKEIPNLSKATGLETLRLTCCESLVEIPSSILNLHKLKSLEALGCINLQVVPTDMDLASLENVDMSGCSRLRTLPNISKNVKTLQVLCSKIVDFPASVTGYWSTLECLDIGSSSLKRLTHVPLGLTSLNVSTSDIKTIPDCVRALPHLDFLIVANCSKLVSISGLSPSLRYLVADDCVSLTRVCLSIKGLTLYNCFNLDGETRKGVIQHDVDWYACLPGKEVPEVFTHKATGNTVTIPLTAPGGVQRASKGDTEIDSIRRWQWRPNWPPQNLSEHLFILCDDLLDEQDGCLGEMDVTMEEMMFEFSCCDDLFDEHDGCLGEVDVTMEEMLFEFSCRGNGDKILGCGVQILGEERERSSECNIRDGGGDNEQGALEVSQVENIKNTKRVGHLMGSSKKRLLLRRPKLSKKKPKQRSL</sequence>
<dbReference type="HOGENOM" id="CLU_258728_0_0_1"/>
<evidence type="ECO:0000256" key="1">
    <source>
        <dbReference type="ARBA" id="ARBA00022614"/>
    </source>
</evidence>
<dbReference type="PRINTS" id="PR00364">
    <property type="entry name" value="DISEASERSIST"/>
</dbReference>
<dbReference type="GO" id="GO:0016020">
    <property type="term" value="C:membrane"/>
    <property type="evidence" value="ECO:0007669"/>
    <property type="project" value="GOC"/>
</dbReference>
<evidence type="ECO:0000256" key="2">
    <source>
        <dbReference type="ARBA" id="ARBA00022737"/>
    </source>
</evidence>
<dbReference type="OMA" id="IACIFND"/>
<reference evidence="8" key="2">
    <citation type="journal article" date="2018" name="Hortic Res">
        <title>Improved Brassica rapa reference genome by single-molecule sequencing and chromosome conformation capture technologies.</title>
        <authorList>
            <person name="Zhang L."/>
            <person name="Cai X."/>
            <person name="Wu J."/>
            <person name="Liu M."/>
            <person name="Grob S."/>
            <person name="Cheng F."/>
            <person name="Liang J."/>
            <person name="Cai C."/>
            <person name="Liu Z."/>
            <person name="Liu B."/>
            <person name="Wang F."/>
            <person name="Li S."/>
            <person name="Liu F."/>
            <person name="Li X."/>
            <person name="Cheng L."/>
            <person name="Yang W."/>
            <person name="Li M.H."/>
            <person name="Grossniklaus U."/>
            <person name="Zheng H."/>
            <person name="Wang X."/>
        </authorList>
    </citation>
    <scope>NUCLEOTIDE SEQUENCE [LARGE SCALE GENOMIC DNA]</scope>
    <source>
        <strain evidence="8">cv. Chiifu-401-42</strain>
    </source>
</reference>
<dbReference type="GO" id="GO:0006952">
    <property type="term" value="P:defense response"/>
    <property type="evidence" value="ECO:0007669"/>
    <property type="project" value="UniProtKB-KW"/>
</dbReference>
<dbReference type="FunFam" id="3.80.10.10:FF:000386">
    <property type="entry name" value="Disease resistance protein RPS4"/>
    <property type="match status" value="1"/>
</dbReference>
<dbReference type="Gene3D" id="3.80.10.10">
    <property type="entry name" value="Ribonuclease Inhibitor"/>
    <property type="match status" value="2"/>
</dbReference>
<accession>M4F4L9</accession>
<evidence type="ECO:0000313" key="8">
    <source>
        <dbReference type="Proteomes" id="UP000011750"/>
    </source>
</evidence>
<dbReference type="PANTHER" id="PTHR11017:SF334">
    <property type="entry name" value="TIR DOMAIN-CONTAINING PROTEIN"/>
    <property type="match status" value="1"/>
</dbReference>
<keyword evidence="1" id="KW-0433">Leucine-rich repeat</keyword>
<protein>
    <recommendedName>
        <fullName evidence="6">TIR domain-containing protein</fullName>
    </recommendedName>
</protein>
<keyword evidence="5" id="KW-0520">NAD</keyword>
<proteinExistence type="inferred from homology"/>
<dbReference type="InterPro" id="IPR058192">
    <property type="entry name" value="WHD_ROQ1-like"/>
</dbReference>
<dbReference type="InterPro" id="IPR044974">
    <property type="entry name" value="Disease_R_plants"/>
</dbReference>
<evidence type="ECO:0000256" key="4">
    <source>
        <dbReference type="ARBA" id="ARBA00022821"/>
    </source>
</evidence>
<dbReference type="SUPFAM" id="SSF52200">
    <property type="entry name" value="Toll/Interleukin receptor TIR domain"/>
    <property type="match status" value="1"/>
</dbReference>
<keyword evidence="4" id="KW-0611">Plant defense</keyword>
<dbReference type="Pfam" id="PF00931">
    <property type="entry name" value="NB-ARC"/>
    <property type="match status" value="1"/>
</dbReference>
<dbReference type="GO" id="GO:0043531">
    <property type="term" value="F:ADP binding"/>
    <property type="evidence" value="ECO:0007669"/>
    <property type="project" value="InterPro"/>
</dbReference>
<dbReference type="SUPFAM" id="SSF52058">
    <property type="entry name" value="L domain-like"/>
    <property type="match status" value="1"/>
</dbReference>
<name>M4F4L9_BRACM</name>
<evidence type="ECO:0000259" key="6">
    <source>
        <dbReference type="PROSITE" id="PS50104"/>
    </source>
</evidence>
<dbReference type="InterPro" id="IPR003758">
    <property type="entry name" value="LpxK"/>
</dbReference>
<dbReference type="GO" id="GO:0016787">
    <property type="term" value="F:hydrolase activity"/>
    <property type="evidence" value="ECO:0007669"/>
    <property type="project" value="UniProtKB-KW"/>
</dbReference>
<dbReference type="eggNOG" id="ENOG502QRUA">
    <property type="taxonomic scope" value="Eukaryota"/>
</dbReference>
<dbReference type="Proteomes" id="UP000011750">
    <property type="component" value="Unassembled WGS sequence"/>
</dbReference>
<evidence type="ECO:0000256" key="5">
    <source>
        <dbReference type="ARBA" id="ARBA00023027"/>
    </source>
</evidence>
<evidence type="ECO:0000313" key="7">
    <source>
        <dbReference type="EnsemblPlants" id="Bra036019.1-P"/>
    </source>
</evidence>
<dbReference type="InParanoid" id="M4F4L9"/>
<dbReference type="PROSITE" id="PS50104">
    <property type="entry name" value="TIR"/>
    <property type="match status" value="1"/>
</dbReference>
<dbReference type="GO" id="GO:0009245">
    <property type="term" value="P:lipid A biosynthetic process"/>
    <property type="evidence" value="ECO:0007669"/>
    <property type="project" value="InterPro"/>
</dbReference>
<keyword evidence="8" id="KW-1185">Reference proteome</keyword>
<dbReference type="SMART" id="SM00255">
    <property type="entry name" value="TIR"/>
    <property type="match status" value="1"/>
</dbReference>
<dbReference type="FunFam" id="3.40.50.300:FF:001002">
    <property type="entry name" value="Disease resistance protein (TIR-NBS-LRR class)"/>
    <property type="match status" value="1"/>
</dbReference>
<dbReference type="Gramene" id="Bra036019.1">
    <property type="protein sequence ID" value="Bra036019.1-P"/>
    <property type="gene ID" value="Bra036019"/>
</dbReference>
<dbReference type="GO" id="GO:0009029">
    <property type="term" value="F:lipid-A 4'-kinase activity"/>
    <property type="evidence" value="ECO:0007669"/>
    <property type="project" value="InterPro"/>
</dbReference>
<dbReference type="SMR" id="M4F4L9"/>